<feature type="transmembrane region" description="Helical" evidence="2">
    <location>
        <begin position="212"/>
        <end position="241"/>
    </location>
</feature>
<dbReference type="PATRIC" id="fig|1262449.3.peg.3739"/>
<dbReference type="Pfam" id="PF19732">
    <property type="entry name" value="SpoIIE_N"/>
    <property type="match status" value="1"/>
</dbReference>
<evidence type="ECO:0000256" key="2">
    <source>
        <dbReference type="SAM" id="Phobius"/>
    </source>
</evidence>
<name>A0A0H3J8I9_CLOPA</name>
<feature type="transmembrane region" description="Helical" evidence="2">
    <location>
        <begin position="248"/>
        <end position="265"/>
    </location>
</feature>
<dbReference type="EMBL" id="JPGY02000001">
    <property type="protein sequence ID" value="KRU14213.1"/>
    <property type="molecule type" value="Genomic_DNA"/>
</dbReference>
<evidence type="ECO:0000313" key="6">
    <source>
        <dbReference type="Proteomes" id="UP000028042"/>
    </source>
</evidence>
<dbReference type="InterPro" id="IPR014221">
    <property type="entry name" value="SpoII_E"/>
</dbReference>
<feature type="transmembrane region" description="Helical" evidence="2">
    <location>
        <begin position="120"/>
        <end position="138"/>
    </location>
</feature>
<dbReference type="KEGG" id="cpae:CPAST_c37290"/>
<dbReference type="NCBIfam" id="TIGR02865">
    <property type="entry name" value="spore_II_E"/>
    <property type="match status" value="1"/>
</dbReference>
<dbReference type="InterPro" id="IPR001932">
    <property type="entry name" value="PPM-type_phosphatase-like_dom"/>
</dbReference>
<feature type="transmembrane region" description="Helical" evidence="2">
    <location>
        <begin position="25"/>
        <end position="44"/>
    </location>
</feature>
<proteinExistence type="predicted"/>
<reference evidence="4 7" key="1">
    <citation type="journal article" date="2015" name="Genome Announc.">
        <title>Complete Genome Sequence of the Nitrogen-Fixing and Solvent-Producing Clostridium pasteurianum DSM 525.</title>
        <authorList>
            <person name="Poehlein A."/>
            <person name="Grosse-Honebrink A."/>
            <person name="Zhang Y."/>
            <person name="Minton N.P."/>
            <person name="Daniel R."/>
        </authorList>
    </citation>
    <scope>NUCLEOTIDE SEQUENCE [LARGE SCALE GENOMIC DNA]</scope>
    <source>
        <strain evidence="4">DSM 525</strain>
        <strain evidence="7">DSM 525 / ATCC 6013</strain>
    </source>
</reference>
<dbReference type="InterPro" id="IPR052016">
    <property type="entry name" value="Bact_Sigma-Reg"/>
</dbReference>
<dbReference type="Proteomes" id="UP000030905">
    <property type="component" value="Chromosome"/>
</dbReference>
<dbReference type="SUPFAM" id="SSF81606">
    <property type="entry name" value="PP2C-like"/>
    <property type="match status" value="1"/>
</dbReference>
<evidence type="ECO:0000259" key="3">
    <source>
        <dbReference type="PROSITE" id="PS51746"/>
    </source>
</evidence>
<accession>A0A0H3J8I9</accession>
<reference evidence="5" key="2">
    <citation type="submission" date="2015-10" db="EMBL/GenBank/DDBJ databases">
        <title>Improved Draft Genome Sequence of Clostridium pasteurianum Strain ATCC 6013 (DSM 525) Using a Hybrid Next-Generation Sequencing Approach.</title>
        <authorList>
            <person name="Pyne M.E."/>
            <person name="Utturkar S.M."/>
            <person name="Brown S.D."/>
            <person name="Moo-Young M."/>
            <person name="Chung D.A."/>
            <person name="Chou P.C."/>
        </authorList>
    </citation>
    <scope>NUCLEOTIDE SEQUENCE</scope>
    <source>
        <strain evidence="5">ATCC 6013</strain>
    </source>
</reference>
<dbReference type="SMART" id="SM00331">
    <property type="entry name" value="PP2C_SIG"/>
    <property type="match status" value="1"/>
</dbReference>
<evidence type="ECO:0000313" key="5">
    <source>
        <dbReference type="EMBL" id="KRU14213.1"/>
    </source>
</evidence>
<evidence type="ECO:0000313" key="7">
    <source>
        <dbReference type="Proteomes" id="UP000030905"/>
    </source>
</evidence>
<dbReference type="GO" id="GO:0004722">
    <property type="term" value="F:protein serine/threonine phosphatase activity"/>
    <property type="evidence" value="ECO:0007669"/>
    <property type="project" value="UniProtKB-EC"/>
</dbReference>
<evidence type="ECO:0000256" key="1">
    <source>
        <dbReference type="ARBA" id="ARBA00022801"/>
    </source>
</evidence>
<dbReference type="PROSITE" id="PS51746">
    <property type="entry name" value="PPM_2"/>
    <property type="match status" value="1"/>
</dbReference>
<feature type="transmembrane region" description="Helical" evidence="2">
    <location>
        <begin position="50"/>
        <end position="66"/>
    </location>
</feature>
<feature type="domain" description="PPM-type phosphatase" evidence="3">
    <location>
        <begin position="576"/>
        <end position="791"/>
    </location>
</feature>
<sequence length="795" mass="89752">MQYNSQVYNYRRVSKGDKYSQKNKFILNIFGIKFVLYFMFAFLISRVLMINSAAPFGIAFMICILIHGNVKEKIIGAAGAVLGYMTLYNTLQSFYIYIIAVMTITFFSFLLDKFSINRKIFMYNLLILCEFIFSNLILNKMNGSIAIFTSILQLIYIVSIYYIINYSIICFKNIKTKHLFSGEEVVSMALIISLAIAGTWGVNFYNVNFRNVAALLSILIITYVNGMTVGAASGIAIGGIIGMSSNAMPIYISVFSICGLISGIFKNTNRWMMGISYTITFFIIIIYEKAIPNFNIIDGIISCGIFFSIPSSILKTIQAEINFEKKQEGISQGYIDKIKNIFIKRLDRFSDVLFTMSGILNNLVDNDKLALKTKSSGLVENLADRVCNTCNMKNICWKRELYYTYAAFEELISNFQDNRIVVPNEIDRKCVHLNALMKNTEEIVNNYIINEMWRIRLSQGREILANQINNMAGTIKEIQKEFNDSLNFNGIIEKKVIEILNRNDIKYKDIMCINDNNDRLLIKLSMEACGGRQICVKEILPFINEITERCMCVCDDGCKINPDTNLCTVEFQETPKYHVASYVSRKNKHGETDNGDSYSFGKLNDGSYMVIISDGMGSGAKAGHESRAAIDLIEKFTMSGLSKTTAINSVNSIMTLKFSEDEKFSTIDLCSIDLYSGNVEFMKVGAVTSFIKRKDRVEIINSRTLPIGVLDKVDIDTKDKKVENGDIIVMISDGITDYDNENAGKTEWIIEYLKNCSSNNPKDIAEEVVKKSVEMGGGKAKDDMTAIVSKIYSLY</sequence>
<keyword evidence="2" id="KW-0812">Transmembrane</keyword>
<reference evidence="5 6" key="3">
    <citation type="journal article" name="Genome Announc.">
        <title>Improved Draft Genome Sequence of Clostridium pasteurianum Strain ATCC 6013 (DSM 525) Using a Hybrid Next-Generation Sequencing Approach.</title>
        <authorList>
            <person name="Pyne M.E."/>
            <person name="Utturkar S."/>
            <person name="Brown S.D."/>
            <person name="Moo-Young M."/>
            <person name="Chung D.A."/>
            <person name="Chou C.P."/>
        </authorList>
    </citation>
    <scope>NUCLEOTIDE SEQUENCE [LARGE SCALE GENOMIC DNA]</scope>
    <source>
        <strain evidence="5 6">ATCC 6013</strain>
    </source>
</reference>
<keyword evidence="7" id="KW-1185">Reference proteome</keyword>
<dbReference type="InterPro" id="IPR036457">
    <property type="entry name" value="PPM-type-like_dom_sf"/>
</dbReference>
<dbReference type="AlphaFoldDB" id="A0A0H3J8I9"/>
<dbReference type="PANTHER" id="PTHR43156:SF2">
    <property type="entry name" value="STAGE II SPORULATION PROTEIN E"/>
    <property type="match status" value="1"/>
</dbReference>
<feature type="transmembrane region" description="Helical" evidence="2">
    <location>
        <begin position="271"/>
        <end position="287"/>
    </location>
</feature>
<keyword evidence="1 4" id="KW-0378">Hydrolase</keyword>
<dbReference type="RefSeq" id="WP_004455588.1">
    <property type="nucleotide sequence ID" value="NZ_ANZB01000017.1"/>
</dbReference>
<keyword evidence="2" id="KW-1133">Transmembrane helix</keyword>
<dbReference type="GeneID" id="93075823"/>
<keyword evidence="2" id="KW-0472">Membrane</keyword>
<dbReference type="KEGG" id="cpat:CLPA_c37290"/>
<dbReference type="EC" id="3.1.3.16" evidence="4 5"/>
<dbReference type="Gene3D" id="3.60.40.10">
    <property type="entry name" value="PPM-type phosphatase domain"/>
    <property type="match status" value="1"/>
</dbReference>
<feature type="transmembrane region" description="Helical" evidence="2">
    <location>
        <begin position="144"/>
        <end position="164"/>
    </location>
</feature>
<gene>
    <name evidence="4" type="primary">spoIIE</name>
    <name evidence="4" type="ORF">CLPA_c37290</name>
    <name evidence="5" type="ORF">CP6013_03469</name>
</gene>
<dbReference type="Proteomes" id="UP000028042">
    <property type="component" value="Unassembled WGS sequence"/>
</dbReference>
<dbReference type="PANTHER" id="PTHR43156">
    <property type="entry name" value="STAGE II SPORULATION PROTEIN E-RELATED"/>
    <property type="match status" value="1"/>
</dbReference>
<feature type="transmembrane region" description="Helical" evidence="2">
    <location>
        <begin position="185"/>
        <end position="206"/>
    </location>
</feature>
<dbReference type="Pfam" id="PF07228">
    <property type="entry name" value="SpoIIE"/>
    <property type="match status" value="1"/>
</dbReference>
<dbReference type="EMBL" id="CP009268">
    <property type="protein sequence ID" value="AJA53762.1"/>
    <property type="molecule type" value="Genomic_DNA"/>
</dbReference>
<evidence type="ECO:0000313" key="4">
    <source>
        <dbReference type="EMBL" id="AJA53762.1"/>
    </source>
</evidence>
<organism evidence="4 7">
    <name type="scientific">Clostridium pasteurianum DSM 525 = ATCC 6013</name>
    <dbReference type="NCBI Taxonomy" id="1262449"/>
    <lineage>
        <taxon>Bacteria</taxon>
        <taxon>Bacillati</taxon>
        <taxon>Bacillota</taxon>
        <taxon>Clostridia</taxon>
        <taxon>Eubacteriales</taxon>
        <taxon>Clostridiaceae</taxon>
        <taxon>Clostridium</taxon>
    </lineage>
</organism>
<feature type="transmembrane region" description="Helical" evidence="2">
    <location>
        <begin position="94"/>
        <end position="111"/>
    </location>
</feature>
<dbReference type="InterPro" id="IPR045768">
    <property type="entry name" value="SpoIIE_N"/>
</dbReference>
<dbReference type="eggNOG" id="COG2208">
    <property type="taxonomic scope" value="Bacteria"/>
</dbReference>
<protein>
    <submittedName>
        <fullName evidence="4 5">Stage II sporulation protein E</fullName>
        <ecNumber evidence="4 5">3.1.3.16</ecNumber>
    </submittedName>
</protein>